<organism evidence="1 2">
    <name type="scientific">Streptomyces europaeiscabiei</name>
    <dbReference type="NCBI Taxonomy" id="146819"/>
    <lineage>
        <taxon>Bacteria</taxon>
        <taxon>Bacillati</taxon>
        <taxon>Actinomycetota</taxon>
        <taxon>Actinomycetes</taxon>
        <taxon>Kitasatosporales</taxon>
        <taxon>Streptomycetaceae</taxon>
        <taxon>Streptomyces</taxon>
    </lineage>
</organism>
<protein>
    <submittedName>
        <fullName evidence="1">Uncharacterized protein</fullName>
    </submittedName>
</protein>
<comment type="caution">
    <text evidence="1">The sequence shown here is derived from an EMBL/GenBank/DDBJ whole genome shotgun (WGS) entry which is preliminary data.</text>
</comment>
<dbReference type="EMBL" id="JARAWN010000171">
    <property type="protein sequence ID" value="MDX3132916.1"/>
    <property type="molecule type" value="Genomic_DNA"/>
</dbReference>
<dbReference type="AlphaFoldDB" id="A0AAJ2UNJ6"/>
<name>A0AAJ2UNJ6_9ACTN</name>
<evidence type="ECO:0000313" key="1">
    <source>
        <dbReference type="EMBL" id="MDX3132916.1"/>
    </source>
</evidence>
<reference evidence="1" key="1">
    <citation type="journal article" date="2023" name="Microb. Genom.">
        <title>Mesoterricola silvestris gen. nov., sp. nov., Mesoterricola sediminis sp. nov., Geothrix oryzae sp. nov., Geothrix edaphica sp. nov., Geothrix rubra sp. nov., and Geothrix limicola sp. nov., six novel members of Acidobacteriota isolated from soils.</title>
        <authorList>
            <person name="Weisberg A.J."/>
            <person name="Pearce E."/>
            <person name="Kramer C.G."/>
            <person name="Chang J.H."/>
            <person name="Clarke C.R."/>
        </authorList>
    </citation>
    <scope>NUCLEOTIDE SEQUENCE</scope>
    <source>
        <strain evidence="1">ND06-05F</strain>
    </source>
</reference>
<sequence>MADTWDTTPSVLVIGHDPQAVPGVDGEALRTTLDAEALRAALDAQALRAALDAELARFGAHGIASAAAPAMYDAAAEPAFAAALAVRPWDVVAVGGGIREAGPLLLLFEQVVNLIRLHSPQVAIVFDTSIADSFEATGRRL</sequence>
<accession>A0AAJ2UNJ6</accession>
<proteinExistence type="predicted"/>
<evidence type="ECO:0000313" key="2">
    <source>
        <dbReference type="Proteomes" id="UP001273589"/>
    </source>
</evidence>
<dbReference type="Proteomes" id="UP001273589">
    <property type="component" value="Unassembled WGS sequence"/>
</dbReference>
<gene>
    <name evidence="1" type="ORF">PV367_24795</name>
</gene>